<dbReference type="EMBL" id="PDNA01000008">
    <property type="protein sequence ID" value="PGH27336.1"/>
    <property type="molecule type" value="Genomic_DNA"/>
</dbReference>
<dbReference type="OrthoDB" id="5538558at2759"/>
<evidence type="ECO:0000313" key="1">
    <source>
        <dbReference type="EMBL" id="PGH27336.1"/>
    </source>
</evidence>
<protein>
    <recommendedName>
        <fullName evidence="3">Thioesterase/thiol ester dehydrase-isomerase</fullName>
    </recommendedName>
</protein>
<dbReference type="Pfam" id="PF13279">
    <property type="entry name" value="4HBT_2"/>
    <property type="match status" value="1"/>
</dbReference>
<reference evidence="1 2" key="1">
    <citation type="submission" date="2017-10" db="EMBL/GenBank/DDBJ databases">
        <title>Comparative genomics in systemic dimorphic fungi from Ajellomycetaceae.</title>
        <authorList>
            <person name="Munoz J.F."/>
            <person name="Mcewen J.G."/>
            <person name="Clay O.K."/>
            <person name="Cuomo C.A."/>
        </authorList>
    </citation>
    <scope>NUCLEOTIDE SEQUENCE [LARGE SCALE GENOMIC DNA]</scope>
    <source>
        <strain evidence="1 2">UAMH7299</strain>
    </source>
</reference>
<dbReference type="InterPro" id="IPR029069">
    <property type="entry name" value="HotDog_dom_sf"/>
</dbReference>
<gene>
    <name evidence="1" type="ORF">AJ80_01048</name>
</gene>
<dbReference type="SUPFAM" id="SSF54637">
    <property type="entry name" value="Thioesterase/thiol ester dehydrase-isomerase"/>
    <property type="match status" value="1"/>
</dbReference>
<evidence type="ECO:0000313" key="2">
    <source>
        <dbReference type="Proteomes" id="UP000224634"/>
    </source>
</evidence>
<dbReference type="Gene3D" id="3.10.129.10">
    <property type="entry name" value="Hotdog Thioesterase"/>
    <property type="match status" value="1"/>
</dbReference>
<dbReference type="PANTHER" id="PTHR31793:SF39">
    <property type="entry name" value="THIOESTERASE_THIOL ESTER DEHYDRASE-ISOMERASE"/>
    <property type="match status" value="1"/>
</dbReference>
<dbReference type="AlphaFoldDB" id="A0A2B7Z076"/>
<comment type="caution">
    <text evidence="1">The sequence shown here is derived from an EMBL/GenBank/DDBJ whole genome shotgun (WGS) entry which is preliminary data.</text>
</comment>
<name>A0A2B7Z076_POLH7</name>
<organism evidence="1 2">
    <name type="scientific">Polytolypa hystricis (strain UAMH7299)</name>
    <dbReference type="NCBI Taxonomy" id="1447883"/>
    <lineage>
        <taxon>Eukaryota</taxon>
        <taxon>Fungi</taxon>
        <taxon>Dikarya</taxon>
        <taxon>Ascomycota</taxon>
        <taxon>Pezizomycotina</taxon>
        <taxon>Eurotiomycetes</taxon>
        <taxon>Eurotiomycetidae</taxon>
        <taxon>Onygenales</taxon>
        <taxon>Onygenales incertae sedis</taxon>
        <taxon>Polytolypa</taxon>
    </lineage>
</organism>
<proteinExistence type="predicted"/>
<dbReference type="PANTHER" id="PTHR31793">
    <property type="entry name" value="4-HYDROXYBENZOYL-COA THIOESTERASE FAMILY MEMBER"/>
    <property type="match status" value="1"/>
</dbReference>
<keyword evidence="2" id="KW-1185">Reference proteome</keyword>
<sequence length="306" mass="34834">MTASRVPWRQSLYHFCPPLSSRSSARLISTTPLHGSKAVDPSHIQSDEPAPYREIDSRWLSTIKKRVAKCVTFGLQPHQSKQAGDVLQIIARDWRQLVAGSEGFLTGGDRRGLFCHNVVWGEMHIPGHVNNVAYVRYAETARVNWTRNFGTHIDPVHKQQWLELIGSTAIGLILKSIKVDYKFPMTSPDKITVYHKLSNPPPPISSAASTSYSAFHLDVLILSEARQRPAARCYEDIVTYDYRIGRKAGLPGFMLDQFRHTWELQERSKRHWSLRAQEIEDRVRELEMASWDREDAVEDMGSAGGR</sequence>
<dbReference type="GO" id="GO:0047617">
    <property type="term" value="F:fatty acyl-CoA hydrolase activity"/>
    <property type="evidence" value="ECO:0007669"/>
    <property type="project" value="TreeGrafter"/>
</dbReference>
<dbReference type="CDD" id="cd00586">
    <property type="entry name" value="4HBT"/>
    <property type="match status" value="1"/>
</dbReference>
<accession>A0A2B7Z076</accession>
<evidence type="ECO:0008006" key="3">
    <source>
        <dbReference type="Google" id="ProtNLM"/>
    </source>
</evidence>
<dbReference type="Proteomes" id="UP000224634">
    <property type="component" value="Unassembled WGS sequence"/>
</dbReference>
<dbReference type="InterPro" id="IPR050563">
    <property type="entry name" value="4-hydroxybenzoyl-CoA_TE"/>
</dbReference>